<name>A0A1M6IP53_9BACT</name>
<proteinExistence type="predicted"/>
<dbReference type="Gene3D" id="2.60.40.1120">
    <property type="entry name" value="Carboxypeptidase-like, regulatory domain"/>
    <property type="match status" value="1"/>
</dbReference>
<dbReference type="EMBL" id="FQZE01000017">
    <property type="protein sequence ID" value="SHJ36241.1"/>
    <property type="molecule type" value="Genomic_DNA"/>
</dbReference>
<dbReference type="STRING" id="1168035.SAMN05444280_11771"/>
<dbReference type="SUPFAM" id="SSF49464">
    <property type="entry name" value="Carboxypeptidase regulatory domain-like"/>
    <property type="match status" value="1"/>
</dbReference>
<reference evidence="2 3" key="1">
    <citation type="submission" date="2016-11" db="EMBL/GenBank/DDBJ databases">
        <authorList>
            <person name="Jaros S."/>
            <person name="Januszkiewicz K."/>
            <person name="Wedrychowicz H."/>
        </authorList>
    </citation>
    <scope>NUCLEOTIDE SEQUENCE [LARGE SCALE GENOMIC DNA]</scope>
    <source>
        <strain evidence="2 3">DSM 27063</strain>
    </source>
</reference>
<dbReference type="InterPro" id="IPR008969">
    <property type="entry name" value="CarboxyPept-like_regulatory"/>
</dbReference>
<keyword evidence="3" id="KW-1185">Reference proteome</keyword>
<keyword evidence="1" id="KW-0732">Signal</keyword>
<evidence type="ECO:0000313" key="2">
    <source>
        <dbReference type="EMBL" id="SHJ36241.1"/>
    </source>
</evidence>
<dbReference type="AlphaFoldDB" id="A0A1M6IP53"/>
<dbReference type="RefSeq" id="WP_073169699.1">
    <property type="nucleotide sequence ID" value="NZ_FQZE01000017.1"/>
</dbReference>
<dbReference type="Pfam" id="PF13715">
    <property type="entry name" value="CarbopepD_reg_2"/>
    <property type="match status" value="1"/>
</dbReference>
<evidence type="ECO:0000256" key="1">
    <source>
        <dbReference type="SAM" id="SignalP"/>
    </source>
</evidence>
<evidence type="ECO:0000313" key="3">
    <source>
        <dbReference type="Proteomes" id="UP000184050"/>
    </source>
</evidence>
<protein>
    <submittedName>
        <fullName evidence="2">CarboxypepD_reg-like domain-containing protein</fullName>
    </submittedName>
</protein>
<sequence length="115" mass="12614">MKKLLFATLIVFLAFVGNAEEKKGEATADTNSEVTTVLTGTVADSGSGELLTGVEIQLEGTDMKTYTDFDGKFTFKVKPGEYKIVTNYISYNKTAETLQVENNENCVNIKLENSK</sequence>
<feature type="signal peptide" evidence="1">
    <location>
        <begin position="1"/>
        <end position="19"/>
    </location>
</feature>
<organism evidence="2 3">
    <name type="scientific">Tangfeifania diversioriginum</name>
    <dbReference type="NCBI Taxonomy" id="1168035"/>
    <lineage>
        <taxon>Bacteria</taxon>
        <taxon>Pseudomonadati</taxon>
        <taxon>Bacteroidota</taxon>
        <taxon>Bacteroidia</taxon>
        <taxon>Marinilabiliales</taxon>
        <taxon>Prolixibacteraceae</taxon>
        <taxon>Tangfeifania</taxon>
    </lineage>
</organism>
<feature type="chain" id="PRO_5012183879" evidence="1">
    <location>
        <begin position="20"/>
        <end position="115"/>
    </location>
</feature>
<dbReference type="OrthoDB" id="603275at2"/>
<accession>A0A1M6IP53</accession>
<gene>
    <name evidence="2" type="ORF">SAMN05444280_11771</name>
</gene>
<dbReference type="Proteomes" id="UP000184050">
    <property type="component" value="Unassembled WGS sequence"/>
</dbReference>